<dbReference type="CDD" id="cd03467">
    <property type="entry name" value="Rieske"/>
    <property type="match status" value="1"/>
</dbReference>
<dbReference type="PRINTS" id="PR00162">
    <property type="entry name" value="RIESKE"/>
</dbReference>
<dbReference type="InterPro" id="IPR005805">
    <property type="entry name" value="Rieske_Fe-S_prot_C"/>
</dbReference>
<dbReference type="PANTHER" id="PTHR39157:SF1">
    <property type="entry name" value="DOXX FAMILY PROTEIN"/>
    <property type="match status" value="1"/>
</dbReference>
<dbReference type="EMBL" id="CAFAAU010000024">
    <property type="protein sequence ID" value="CAB4809122.1"/>
    <property type="molecule type" value="Genomic_DNA"/>
</dbReference>
<name>A0A6J7TSV6_9ZZZZ</name>
<accession>A0A6J7TSV6</accession>
<evidence type="ECO:0000313" key="9">
    <source>
        <dbReference type="EMBL" id="CAB4767390.1"/>
    </source>
</evidence>
<feature type="transmembrane region" description="Helical" evidence="6">
    <location>
        <begin position="125"/>
        <end position="149"/>
    </location>
</feature>
<keyword evidence="1" id="KW-0001">2Fe-2S</keyword>
<dbReference type="PROSITE" id="PS51296">
    <property type="entry name" value="RIESKE"/>
    <property type="match status" value="1"/>
</dbReference>
<dbReference type="Pfam" id="PF00355">
    <property type="entry name" value="Rieske"/>
    <property type="match status" value="1"/>
</dbReference>
<evidence type="ECO:0000313" key="8">
    <source>
        <dbReference type="EMBL" id="CAB4704880.1"/>
    </source>
</evidence>
<dbReference type="EMBL" id="CAFBOQ010000026">
    <property type="protein sequence ID" value="CAB4988361.1"/>
    <property type="molecule type" value="Genomic_DNA"/>
</dbReference>
<keyword evidence="5" id="KW-1015">Disulfide bond</keyword>
<sequence length="304" mass="32358">MHFMNTVQSYVRTATTSWRNQPPAFRLMRLWLGITWIYAGWDKATDPGFLTAGSSSFIGTQLSGYSAQSPVGLAFNKMIEHAVLVGSFVMVTEFAIGLATLLWVAPRLAAFGGFSMSVGLWLASSFHVSPYFLASDSAYAVMWLSYLLLLVKNGARKRKGIEMSFERRSVLRVGITGALAVAFAGVGKIFAGASPSTTNSAASSTGNKIVKLASIKVGANYNFVASNGAPAVLFRTKTGVFAYSAICTHQGCTVAYSSSSKTLKCPCHGAEFDPYKSATVVNGPAQSPLAKIKVSVKGAWVIQA</sequence>
<evidence type="ECO:0000256" key="3">
    <source>
        <dbReference type="ARBA" id="ARBA00023004"/>
    </source>
</evidence>
<evidence type="ECO:0000313" key="12">
    <source>
        <dbReference type="EMBL" id="CAB4988361.1"/>
    </source>
</evidence>
<dbReference type="Pfam" id="PF04173">
    <property type="entry name" value="DoxD"/>
    <property type="match status" value="1"/>
</dbReference>
<evidence type="ECO:0000313" key="14">
    <source>
        <dbReference type="EMBL" id="CAB5056212.1"/>
    </source>
</evidence>
<evidence type="ECO:0000313" key="10">
    <source>
        <dbReference type="EMBL" id="CAB4809122.1"/>
    </source>
</evidence>
<dbReference type="InterPro" id="IPR036922">
    <property type="entry name" value="Rieske_2Fe-2S_sf"/>
</dbReference>
<protein>
    <submittedName>
        <fullName evidence="14">Unannotated protein</fullName>
    </submittedName>
</protein>
<keyword evidence="6" id="KW-1133">Transmembrane helix</keyword>
<keyword evidence="6" id="KW-0812">Transmembrane</keyword>
<feature type="transmembrane region" description="Helical" evidence="6">
    <location>
        <begin position="82"/>
        <end position="105"/>
    </location>
</feature>
<dbReference type="EMBL" id="CAFBLC010000023">
    <property type="protein sequence ID" value="CAB4854592.1"/>
    <property type="molecule type" value="Genomic_DNA"/>
</dbReference>
<gene>
    <name evidence="8" type="ORF">UFOPK2627_00697</name>
    <name evidence="9" type="ORF">UFOPK2879_00789</name>
    <name evidence="10" type="ORF">UFOPK3078_00881</name>
    <name evidence="11" type="ORF">UFOPK3288_00821</name>
    <name evidence="12" type="ORF">UFOPK3990_00915</name>
    <name evidence="13" type="ORF">UFOPK4245_00767</name>
    <name evidence="14" type="ORF">UFOPK4337_00538</name>
</gene>
<proteinExistence type="predicted"/>
<evidence type="ECO:0000256" key="1">
    <source>
        <dbReference type="ARBA" id="ARBA00022714"/>
    </source>
</evidence>
<evidence type="ECO:0000313" key="11">
    <source>
        <dbReference type="EMBL" id="CAB4854592.1"/>
    </source>
</evidence>
<keyword evidence="3" id="KW-0408">Iron</keyword>
<dbReference type="AlphaFoldDB" id="A0A6J7TSV6"/>
<dbReference type="EMBL" id="CAEZZN010000023">
    <property type="protein sequence ID" value="CAB4767390.1"/>
    <property type="molecule type" value="Genomic_DNA"/>
</dbReference>
<reference evidence="14" key="1">
    <citation type="submission" date="2020-05" db="EMBL/GenBank/DDBJ databases">
        <authorList>
            <person name="Chiriac C."/>
            <person name="Salcher M."/>
            <person name="Ghai R."/>
            <person name="Kavagutti S V."/>
        </authorList>
    </citation>
    <scope>NUCLEOTIDE SEQUENCE</scope>
</reference>
<dbReference type="GO" id="GO:0046872">
    <property type="term" value="F:metal ion binding"/>
    <property type="evidence" value="ECO:0007669"/>
    <property type="project" value="UniProtKB-KW"/>
</dbReference>
<dbReference type="InterPro" id="IPR007301">
    <property type="entry name" value="DoxD"/>
</dbReference>
<evidence type="ECO:0000256" key="2">
    <source>
        <dbReference type="ARBA" id="ARBA00022723"/>
    </source>
</evidence>
<dbReference type="InterPro" id="IPR017941">
    <property type="entry name" value="Rieske_2Fe-2S"/>
</dbReference>
<keyword evidence="4" id="KW-0411">Iron-sulfur</keyword>
<dbReference type="PANTHER" id="PTHR39157">
    <property type="entry name" value="INTEGRAL MEMBRANE PROTEIN-RELATED"/>
    <property type="match status" value="1"/>
</dbReference>
<dbReference type="Gene3D" id="2.102.10.10">
    <property type="entry name" value="Rieske [2Fe-2S] iron-sulphur domain"/>
    <property type="match status" value="1"/>
</dbReference>
<keyword evidence="6" id="KW-0472">Membrane</keyword>
<organism evidence="14">
    <name type="scientific">freshwater metagenome</name>
    <dbReference type="NCBI Taxonomy" id="449393"/>
    <lineage>
        <taxon>unclassified sequences</taxon>
        <taxon>metagenomes</taxon>
        <taxon>ecological metagenomes</taxon>
    </lineage>
</organism>
<dbReference type="GO" id="GO:0051537">
    <property type="term" value="F:2 iron, 2 sulfur cluster binding"/>
    <property type="evidence" value="ECO:0007669"/>
    <property type="project" value="UniProtKB-KW"/>
</dbReference>
<keyword evidence="2" id="KW-0479">Metal-binding</keyword>
<evidence type="ECO:0000256" key="4">
    <source>
        <dbReference type="ARBA" id="ARBA00023014"/>
    </source>
</evidence>
<dbReference type="EMBL" id="CAEZYA010000018">
    <property type="protein sequence ID" value="CAB4704880.1"/>
    <property type="molecule type" value="Genomic_DNA"/>
</dbReference>
<feature type="domain" description="Rieske" evidence="7">
    <location>
        <begin position="207"/>
        <end position="303"/>
    </location>
</feature>
<dbReference type="GO" id="GO:0016020">
    <property type="term" value="C:membrane"/>
    <property type="evidence" value="ECO:0007669"/>
    <property type="project" value="InterPro"/>
</dbReference>
<evidence type="ECO:0000259" key="7">
    <source>
        <dbReference type="PROSITE" id="PS51296"/>
    </source>
</evidence>
<dbReference type="EMBL" id="CAFBQM010000015">
    <property type="protein sequence ID" value="CAB5056212.1"/>
    <property type="molecule type" value="Genomic_DNA"/>
</dbReference>
<dbReference type="SUPFAM" id="SSF50022">
    <property type="entry name" value="ISP domain"/>
    <property type="match status" value="1"/>
</dbReference>
<evidence type="ECO:0000313" key="13">
    <source>
        <dbReference type="EMBL" id="CAB5049331.1"/>
    </source>
</evidence>
<evidence type="ECO:0000256" key="6">
    <source>
        <dbReference type="SAM" id="Phobius"/>
    </source>
</evidence>
<dbReference type="EMBL" id="CAFBQD010000016">
    <property type="protein sequence ID" value="CAB5049331.1"/>
    <property type="molecule type" value="Genomic_DNA"/>
</dbReference>
<feature type="transmembrane region" description="Helical" evidence="6">
    <location>
        <begin position="170"/>
        <end position="191"/>
    </location>
</feature>
<evidence type="ECO:0000256" key="5">
    <source>
        <dbReference type="ARBA" id="ARBA00023157"/>
    </source>
</evidence>